<dbReference type="RefSeq" id="WP_171472617.1">
    <property type="nucleotide sequence ID" value="NZ_CP053452.2"/>
</dbReference>
<dbReference type="EMBL" id="CP053452">
    <property type="protein sequence ID" value="QJW97197.1"/>
    <property type="molecule type" value="Genomic_DNA"/>
</dbReference>
<dbReference type="AlphaFoldDB" id="A0A6M5YSZ5"/>
<dbReference type="Gene3D" id="3.40.1160.10">
    <property type="entry name" value="Acetylglutamate kinase-like"/>
    <property type="match status" value="1"/>
</dbReference>
<sequence>MIIVKVGGSLFDHPKLGPGLLAFVESLAPAEVLLVPGGGPVADAVRELDRTHGLGEEAAHWLALRALSVTAAFLERVAGGPPPPAPLPEGKGVTARDASSDSPEALGLRRSCSPPFPRPARSSADRAGEREEGLGVGSSCRVLDCFAFAREDESRPGALPHSWSVTTDSVAARAALVFRAERLILLKSTDVPDGTPWDTAAANGWVDAHFPRIARALTCPVEVINFRRRLGANA</sequence>
<protein>
    <recommendedName>
        <fullName evidence="4">Aspartate/glutamate/uridylate kinase domain-containing protein</fullName>
    </recommendedName>
</protein>
<proteinExistence type="predicted"/>
<name>A0A6M5YSZ5_9BACT</name>
<dbReference type="Proteomes" id="UP000503447">
    <property type="component" value="Chromosome"/>
</dbReference>
<evidence type="ECO:0008006" key="4">
    <source>
        <dbReference type="Google" id="ProtNLM"/>
    </source>
</evidence>
<reference evidence="3" key="1">
    <citation type="submission" date="2020-05" db="EMBL/GenBank/DDBJ databases">
        <title>Frigoriglobus tundricola gen. nov., sp. nov., a psychrotolerant cellulolytic planctomycete of the family Gemmataceae with two divergent copies of 16S rRNA gene.</title>
        <authorList>
            <person name="Kulichevskaya I.S."/>
            <person name="Ivanova A.A."/>
            <person name="Naumoff D.G."/>
            <person name="Beletsky A.V."/>
            <person name="Rijpstra W.I.C."/>
            <person name="Sinninghe Damste J.S."/>
            <person name="Mardanov A.V."/>
            <person name="Ravin N.V."/>
            <person name="Dedysh S.N."/>
        </authorList>
    </citation>
    <scope>NUCLEOTIDE SEQUENCE [LARGE SCALE GENOMIC DNA]</scope>
    <source>
        <strain evidence="3">PL17</strain>
    </source>
</reference>
<gene>
    <name evidence="2" type="ORF">FTUN_4762</name>
</gene>
<organism evidence="2 3">
    <name type="scientific">Frigoriglobus tundricola</name>
    <dbReference type="NCBI Taxonomy" id="2774151"/>
    <lineage>
        <taxon>Bacteria</taxon>
        <taxon>Pseudomonadati</taxon>
        <taxon>Planctomycetota</taxon>
        <taxon>Planctomycetia</taxon>
        <taxon>Gemmatales</taxon>
        <taxon>Gemmataceae</taxon>
        <taxon>Frigoriglobus</taxon>
    </lineage>
</organism>
<keyword evidence="3" id="KW-1185">Reference proteome</keyword>
<dbReference type="InterPro" id="IPR036393">
    <property type="entry name" value="AceGlu_kinase-like_sf"/>
</dbReference>
<dbReference type="KEGG" id="ftj:FTUN_4762"/>
<evidence type="ECO:0000313" key="3">
    <source>
        <dbReference type="Proteomes" id="UP000503447"/>
    </source>
</evidence>
<evidence type="ECO:0000313" key="2">
    <source>
        <dbReference type="EMBL" id="QJW97197.1"/>
    </source>
</evidence>
<feature type="region of interest" description="Disordered" evidence="1">
    <location>
        <begin position="80"/>
        <end position="131"/>
    </location>
</feature>
<dbReference type="SUPFAM" id="SSF53633">
    <property type="entry name" value="Carbamate kinase-like"/>
    <property type="match status" value="1"/>
</dbReference>
<evidence type="ECO:0000256" key="1">
    <source>
        <dbReference type="SAM" id="MobiDB-lite"/>
    </source>
</evidence>
<accession>A0A6M5YSZ5</accession>